<evidence type="ECO:0000256" key="1">
    <source>
        <dbReference type="ARBA" id="ARBA00004651"/>
    </source>
</evidence>
<dbReference type="RefSeq" id="WP_149504701.1">
    <property type="nucleotide sequence ID" value="NZ_CP035708.1"/>
</dbReference>
<dbReference type="KEGG" id="snn:EWH46_15715"/>
<reference evidence="10 13" key="2">
    <citation type="submission" date="2024-06" db="EMBL/GenBank/DDBJ databases">
        <title>Genomic Encyclopedia of Type Strains, Phase IV (KMG-IV): sequencing the most valuable type-strain genomes for metagenomic binning, comparative biology and taxonomic classification.</title>
        <authorList>
            <person name="Goeker M."/>
        </authorList>
    </citation>
    <scope>NUCLEOTIDE SEQUENCE [LARGE SCALE GENOMIC DNA]</scope>
    <source>
        <strain evidence="10 13">D-501</strain>
    </source>
</reference>
<name>A0A5C1Q5A5_9BURK</name>
<evidence type="ECO:0000313" key="11">
    <source>
        <dbReference type="EMBL" id="QEN02069.1"/>
    </source>
</evidence>
<sequence length="302" mass="33791">MIVRPRPHWLRMLFVVRGSILHRITPQLLCILLLSVLVVAFHGQLLHHKITLTAVPFSLVGVALAIFLGFRNSASYDRYWEARKLWGRLLTDARSAARLAVTMTDAATARPFVLGLAAFVHAARHQFRGRSGEDDLRRLLPADVADEVLSRRFVAMAVLLWLSRWVREQRDAGRLDSVLAMQIDQSLTGLNDAYGGCERIAYTPLPFTYSVILHRTVYLYCLMLPFGLLDSIGVMTPLMVTFVAYTFFAIEALGDEIEEPFGTSPNDLALDAMSVNIEASVRELLGDRDLPAPLRPVDCVLT</sequence>
<evidence type="ECO:0000256" key="3">
    <source>
        <dbReference type="ARBA" id="ARBA00022475"/>
    </source>
</evidence>
<evidence type="ECO:0000313" key="13">
    <source>
        <dbReference type="Proteomes" id="UP001549111"/>
    </source>
</evidence>
<evidence type="ECO:0000256" key="6">
    <source>
        <dbReference type="ARBA" id="ARBA00023065"/>
    </source>
</evidence>
<keyword evidence="6" id="KW-0406">Ion transport</keyword>
<keyword evidence="4 9" id="KW-0812">Transmembrane</keyword>
<evidence type="ECO:0000256" key="2">
    <source>
        <dbReference type="ARBA" id="ARBA00022448"/>
    </source>
</evidence>
<evidence type="ECO:0000256" key="5">
    <source>
        <dbReference type="ARBA" id="ARBA00022989"/>
    </source>
</evidence>
<dbReference type="EMBL" id="JBEPLS010000002">
    <property type="protein sequence ID" value="MET3603103.1"/>
    <property type="molecule type" value="Genomic_DNA"/>
</dbReference>
<comment type="similarity">
    <text evidence="8">Belongs to the anion channel-forming bestrophin (TC 1.A.46) family.</text>
</comment>
<dbReference type="GO" id="GO:0005886">
    <property type="term" value="C:plasma membrane"/>
    <property type="evidence" value="ECO:0007669"/>
    <property type="project" value="UniProtKB-SubCell"/>
</dbReference>
<proteinExistence type="inferred from homology"/>
<dbReference type="OrthoDB" id="445589at2"/>
<evidence type="ECO:0000256" key="7">
    <source>
        <dbReference type="ARBA" id="ARBA00023136"/>
    </source>
</evidence>
<dbReference type="GO" id="GO:0005254">
    <property type="term" value="F:chloride channel activity"/>
    <property type="evidence" value="ECO:0007669"/>
    <property type="project" value="InterPro"/>
</dbReference>
<feature type="transmembrane region" description="Helical" evidence="9">
    <location>
        <begin position="20"/>
        <end position="44"/>
    </location>
</feature>
<keyword evidence="7 9" id="KW-0472">Membrane</keyword>
<dbReference type="Pfam" id="PF25539">
    <property type="entry name" value="Bestrophin_2"/>
    <property type="match status" value="1"/>
</dbReference>
<dbReference type="PANTHER" id="PTHR33281">
    <property type="entry name" value="UPF0187 PROTEIN YNEE"/>
    <property type="match status" value="1"/>
</dbReference>
<dbReference type="Proteomes" id="UP001549111">
    <property type="component" value="Unassembled WGS sequence"/>
</dbReference>
<dbReference type="AlphaFoldDB" id="A0A5C1Q5A5"/>
<dbReference type="InterPro" id="IPR044669">
    <property type="entry name" value="YneE/VCCN1/2-like"/>
</dbReference>
<evidence type="ECO:0000313" key="12">
    <source>
        <dbReference type="Proteomes" id="UP000323522"/>
    </source>
</evidence>
<keyword evidence="3" id="KW-1003">Cell membrane</keyword>
<keyword evidence="5 9" id="KW-1133">Transmembrane helix</keyword>
<evidence type="ECO:0000256" key="4">
    <source>
        <dbReference type="ARBA" id="ARBA00022692"/>
    </source>
</evidence>
<gene>
    <name evidence="10" type="ORF">ABIC99_000887</name>
    <name evidence="11" type="ORF">EWH46_15715</name>
</gene>
<keyword evidence="2" id="KW-0813">Transport</keyword>
<feature type="transmembrane region" description="Helical" evidence="9">
    <location>
        <begin position="217"/>
        <end position="250"/>
    </location>
</feature>
<dbReference type="Proteomes" id="UP000323522">
    <property type="component" value="Chromosome"/>
</dbReference>
<comment type="subcellular location">
    <subcellularLocation>
        <location evidence="1">Cell membrane</location>
        <topology evidence="1">Multi-pass membrane protein</topology>
    </subcellularLocation>
</comment>
<organism evidence="11 12">
    <name type="scientific">Sphaerotilus sulfidivorans</name>
    <dbReference type="NCBI Taxonomy" id="639200"/>
    <lineage>
        <taxon>Bacteria</taxon>
        <taxon>Pseudomonadati</taxon>
        <taxon>Pseudomonadota</taxon>
        <taxon>Betaproteobacteria</taxon>
        <taxon>Burkholderiales</taxon>
        <taxon>Sphaerotilaceae</taxon>
        <taxon>Sphaerotilus</taxon>
    </lineage>
</organism>
<protein>
    <submittedName>
        <fullName evidence="10">Membrane protein</fullName>
    </submittedName>
</protein>
<evidence type="ECO:0000256" key="9">
    <source>
        <dbReference type="SAM" id="Phobius"/>
    </source>
</evidence>
<dbReference type="EMBL" id="CP035708">
    <property type="protein sequence ID" value="QEN02069.1"/>
    <property type="molecule type" value="Genomic_DNA"/>
</dbReference>
<accession>A0A5C1Q5A5</accession>
<evidence type="ECO:0000313" key="10">
    <source>
        <dbReference type="EMBL" id="MET3603103.1"/>
    </source>
</evidence>
<dbReference type="PANTHER" id="PTHR33281:SF19">
    <property type="entry name" value="VOLTAGE-DEPENDENT ANION CHANNEL-FORMING PROTEIN YNEE"/>
    <property type="match status" value="1"/>
</dbReference>
<reference evidence="11 12" key="1">
    <citation type="submission" date="2019-02" db="EMBL/GenBank/DDBJ databases">
        <title>Complete Genome Sequence and Methylome Analysis of Sphaerotilus natans subsp. sulfidivorans D-507.</title>
        <authorList>
            <person name="Fomenkov A."/>
            <person name="Gridneva E."/>
            <person name="Smolyakov D."/>
            <person name="Dubinina G."/>
            <person name="Vincze T."/>
            <person name="Grabovich M."/>
            <person name="Roberts R.J."/>
        </authorList>
    </citation>
    <scope>NUCLEOTIDE SEQUENCE [LARGE SCALE GENOMIC DNA]</scope>
    <source>
        <strain evidence="11 12">D-507</strain>
    </source>
</reference>
<keyword evidence="13" id="KW-1185">Reference proteome</keyword>
<evidence type="ECO:0000256" key="8">
    <source>
        <dbReference type="ARBA" id="ARBA00034708"/>
    </source>
</evidence>
<feature type="transmembrane region" description="Helical" evidence="9">
    <location>
        <begin position="50"/>
        <end position="70"/>
    </location>
</feature>